<name>A0ABW9IEB9_STRGJ</name>
<dbReference type="EMBL" id="JBJVNE010000002">
    <property type="protein sequence ID" value="MFM9645523.1"/>
    <property type="molecule type" value="Genomic_DNA"/>
</dbReference>
<evidence type="ECO:0000313" key="2">
    <source>
        <dbReference type="EMBL" id="MFM9645523.1"/>
    </source>
</evidence>
<dbReference type="Pfam" id="PF19457">
    <property type="entry name" value="DUF5994"/>
    <property type="match status" value="1"/>
</dbReference>
<evidence type="ECO:0000256" key="1">
    <source>
        <dbReference type="SAM" id="MobiDB-lite"/>
    </source>
</evidence>
<comment type="caution">
    <text evidence="2">The sequence shown here is derived from an EMBL/GenBank/DDBJ whole genome shotgun (WGS) entry which is preliminary data.</text>
</comment>
<organism evidence="2 3">
    <name type="scientific">Streptomyces galilaeus</name>
    <dbReference type="NCBI Taxonomy" id="33899"/>
    <lineage>
        <taxon>Bacteria</taxon>
        <taxon>Bacillati</taxon>
        <taxon>Actinomycetota</taxon>
        <taxon>Actinomycetes</taxon>
        <taxon>Kitasatosporales</taxon>
        <taxon>Streptomycetaceae</taxon>
        <taxon>Streptomyces</taxon>
    </lineage>
</organism>
<dbReference type="InterPro" id="IPR046036">
    <property type="entry name" value="DUF5994"/>
</dbReference>
<reference evidence="2 3" key="1">
    <citation type="submission" date="2024-12" db="EMBL/GenBank/DDBJ databases">
        <title>Forecasting of Potato common scab and diversities of Pathogenic streptomyces spp. in china.</title>
        <authorList>
            <person name="Handique U."/>
            <person name="Wu J."/>
        </authorList>
    </citation>
    <scope>NUCLEOTIDE SEQUENCE [LARGE SCALE GENOMIC DNA]</scope>
    <source>
        <strain evidence="2 3">ZRIMU1585</strain>
    </source>
</reference>
<proteinExistence type="predicted"/>
<gene>
    <name evidence="2" type="ORF">ACKI1S_05160</name>
</gene>
<dbReference type="Proteomes" id="UP001631993">
    <property type="component" value="Unassembled WGS sequence"/>
</dbReference>
<dbReference type="RefSeq" id="WP_369278860.1">
    <property type="nucleotide sequence ID" value="NZ_JBJVMW010000001.1"/>
</dbReference>
<evidence type="ECO:0000313" key="3">
    <source>
        <dbReference type="Proteomes" id="UP001631993"/>
    </source>
</evidence>
<keyword evidence="3" id="KW-1185">Reference proteome</keyword>
<sequence length="170" mass="18104">MNAPIDHTLPADQHLPAALLPSPLLSSSVPSSPPPRSARVRSALRPQPSGRPLRLRLAPDSPLPRRVDGVWWPRSDDLLAELPQLLAGLPRAWGDIVSVMVNGTTWAGAPGRMLVCNQVVRLRRSTAAHAPDTVVLMAPGQGRRDLQVVPPDTTEEAAWPLMSAGAGGLV</sequence>
<accession>A0ABW9IEB9</accession>
<feature type="region of interest" description="Disordered" evidence="1">
    <location>
        <begin position="22"/>
        <end position="60"/>
    </location>
</feature>
<protein>
    <submittedName>
        <fullName evidence="2">DUF5994 family protein</fullName>
    </submittedName>
</protein>